<gene>
    <name evidence="2" type="ORF">ODALV1_LOCUS20327</name>
</gene>
<proteinExistence type="predicted"/>
<evidence type="ECO:0000313" key="3">
    <source>
        <dbReference type="Proteomes" id="UP001642540"/>
    </source>
</evidence>
<protein>
    <submittedName>
        <fullName evidence="2">Uncharacterized protein</fullName>
    </submittedName>
</protein>
<name>A0ABP1R9W0_9HEXA</name>
<keyword evidence="1" id="KW-0472">Membrane</keyword>
<sequence length="743" mass="86197">MPKPWVCEAHFYLHPPSFSYNTHRHWYFHRRFKKSGVDLLEIPVNMAKLWYTPSDYDVTSFQKATLSTTLTTLRYEVMVTTSIYNKDNHAWVAGVIYNRSKFHSKTSTTGWELLVISTNISETKGRVSKFFGTAFKITKLYHLCHNCLKCHPYNPVKLIDLVTVGQRRVGQRWEWTKLPISKAKLEEMINYSNSRLNGIILKLGGFSPHKLYGVFNPNENMFGEQEDPDWRIQQKVIATGLENITYQVYSSPTEKSFCSKFEDHPDLKVCGCYPSESYFTFLHSTLTGRYDPLHFPFRESNLKFVSCGYYKGNLPYYDLISPYDIASWIVLATTSIVLPLIYISIERVAERMRMMRLKGEVGYPPGSSQTFVEKYIQYVFGSQRVLVDQGPPCDDLQYNIVVKFLAIRFVLTAHLLVAVVLSNAYKGDNITRLASPLPPIPYSNIRQLVEHKYEIFSTPLYSTSWQWHQKFAVSNKSSPQPHHLLPSLLELSKNSSARVDVTLESELHYFLRMSQPHTQHKNLTSLNFTKQELFYLKNTRMSKLDKNYFKVRKILGRKEFYNLLKCANPKEAVVAEEVSLSRLQFMYLRYFKSEFASELSFGTEVLARVTSGFQFMNHWVNLKLLRRMQVLQEAGFIQYIRNFRESFYSMFSKTSFPTQNDFKSPNMGGSIKVIFLLLLAGLCLSFLLFIIEVCKKSYGKRHGPLYCKRINLMSDLKGPVGLILRVGIGWGRIGQMREERASE</sequence>
<accession>A0ABP1R9W0</accession>
<evidence type="ECO:0000313" key="2">
    <source>
        <dbReference type="EMBL" id="CAL8123809.1"/>
    </source>
</evidence>
<reference evidence="2 3" key="1">
    <citation type="submission" date="2024-08" db="EMBL/GenBank/DDBJ databases">
        <authorList>
            <person name="Cucini C."/>
            <person name="Frati F."/>
        </authorList>
    </citation>
    <scope>NUCLEOTIDE SEQUENCE [LARGE SCALE GENOMIC DNA]</scope>
</reference>
<keyword evidence="1" id="KW-1133">Transmembrane helix</keyword>
<feature type="transmembrane region" description="Helical" evidence="1">
    <location>
        <begin position="405"/>
        <end position="425"/>
    </location>
</feature>
<feature type="transmembrane region" description="Helical" evidence="1">
    <location>
        <begin position="325"/>
        <end position="345"/>
    </location>
</feature>
<keyword evidence="3" id="KW-1185">Reference proteome</keyword>
<dbReference type="Proteomes" id="UP001642540">
    <property type="component" value="Unassembled WGS sequence"/>
</dbReference>
<evidence type="ECO:0000256" key="1">
    <source>
        <dbReference type="SAM" id="Phobius"/>
    </source>
</evidence>
<dbReference type="EMBL" id="CAXLJM020000068">
    <property type="protein sequence ID" value="CAL8123809.1"/>
    <property type="molecule type" value="Genomic_DNA"/>
</dbReference>
<comment type="caution">
    <text evidence="2">The sequence shown here is derived from an EMBL/GenBank/DDBJ whole genome shotgun (WGS) entry which is preliminary data.</text>
</comment>
<organism evidence="2 3">
    <name type="scientific">Orchesella dallaii</name>
    <dbReference type="NCBI Taxonomy" id="48710"/>
    <lineage>
        <taxon>Eukaryota</taxon>
        <taxon>Metazoa</taxon>
        <taxon>Ecdysozoa</taxon>
        <taxon>Arthropoda</taxon>
        <taxon>Hexapoda</taxon>
        <taxon>Collembola</taxon>
        <taxon>Entomobryomorpha</taxon>
        <taxon>Entomobryoidea</taxon>
        <taxon>Orchesellidae</taxon>
        <taxon>Orchesellinae</taxon>
        <taxon>Orchesella</taxon>
    </lineage>
</organism>
<feature type="transmembrane region" description="Helical" evidence="1">
    <location>
        <begin position="673"/>
        <end position="691"/>
    </location>
</feature>
<keyword evidence="1" id="KW-0812">Transmembrane</keyword>